<organism evidence="6 7">
    <name type="scientific">Cryomyces minteri</name>
    <dbReference type="NCBI Taxonomy" id="331657"/>
    <lineage>
        <taxon>Eukaryota</taxon>
        <taxon>Fungi</taxon>
        <taxon>Dikarya</taxon>
        <taxon>Ascomycota</taxon>
        <taxon>Pezizomycotina</taxon>
        <taxon>Dothideomycetes</taxon>
        <taxon>Dothideomycetes incertae sedis</taxon>
        <taxon>Cryomyces</taxon>
    </lineage>
</organism>
<keyword evidence="1" id="KW-0285">Flavoprotein</keyword>
<dbReference type="FunFam" id="3.50.50.60:FF:000153">
    <property type="entry name" value="Salicylate hydroxylase, putative"/>
    <property type="match status" value="1"/>
</dbReference>
<dbReference type="Pfam" id="PF01494">
    <property type="entry name" value="FAD_binding_3"/>
    <property type="match status" value="1"/>
</dbReference>
<dbReference type="GO" id="GO:0044550">
    <property type="term" value="P:secondary metabolite biosynthetic process"/>
    <property type="evidence" value="ECO:0007669"/>
    <property type="project" value="TreeGrafter"/>
</dbReference>
<dbReference type="OrthoDB" id="417877at2759"/>
<dbReference type="InterPro" id="IPR051104">
    <property type="entry name" value="FAD_monoxygenase"/>
</dbReference>
<dbReference type="SUPFAM" id="SSF54373">
    <property type="entry name" value="FAD-linked reductases, C-terminal domain"/>
    <property type="match status" value="1"/>
</dbReference>
<evidence type="ECO:0000313" key="6">
    <source>
        <dbReference type="EMBL" id="TKA74664.1"/>
    </source>
</evidence>
<dbReference type="AlphaFoldDB" id="A0A4U0XCZ3"/>
<name>A0A4U0XCZ3_9PEZI</name>
<gene>
    <name evidence="6" type="ORF">B0A49_05658</name>
</gene>
<dbReference type="PANTHER" id="PTHR46720:SF3">
    <property type="entry name" value="FAD-BINDING DOMAIN-CONTAINING PROTEIN-RELATED"/>
    <property type="match status" value="1"/>
</dbReference>
<keyword evidence="4" id="KW-1133">Transmembrane helix</keyword>
<protein>
    <recommendedName>
        <fullName evidence="5">FAD-binding domain-containing protein</fullName>
    </recommendedName>
</protein>
<dbReference type="STRING" id="331657.A0A4U0XCZ3"/>
<keyword evidence="4" id="KW-0812">Transmembrane</keyword>
<dbReference type="InterPro" id="IPR036188">
    <property type="entry name" value="FAD/NAD-bd_sf"/>
</dbReference>
<evidence type="ECO:0000313" key="7">
    <source>
        <dbReference type="Proteomes" id="UP000308768"/>
    </source>
</evidence>
<dbReference type="PANTHER" id="PTHR46720">
    <property type="entry name" value="HYDROXYLASE, PUTATIVE (AFU_ORTHOLOGUE AFUA_3G01460)-RELATED"/>
    <property type="match status" value="1"/>
</dbReference>
<dbReference type="Gene3D" id="3.50.50.60">
    <property type="entry name" value="FAD/NAD(P)-binding domain"/>
    <property type="match status" value="1"/>
</dbReference>
<feature type="domain" description="FAD-binding" evidence="5">
    <location>
        <begin position="11"/>
        <end position="372"/>
    </location>
</feature>
<evidence type="ECO:0000256" key="1">
    <source>
        <dbReference type="ARBA" id="ARBA00022630"/>
    </source>
</evidence>
<comment type="caution">
    <text evidence="6">The sequence shown here is derived from an EMBL/GenBank/DDBJ whole genome shotgun (WGS) entry which is preliminary data.</text>
</comment>
<dbReference type="SUPFAM" id="SSF51905">
    <property type="entry name" value="FAD/NAD(P)-binding domain"/>
    <property type="match status" value="1"/>
</dbReference>
<proteinExistence type="predicted"/>
<evidence type="ECO:0000256" key="3">
    <source>
        <dbReference type="ARBA" id="ARBA00023002"/>
    </source>
</evidence>
<keyword evidence="7" id="KW-1185">Reference proteome</keyword>
<reference evidence="6 7" key="1">
    <citation type="submission" date="2017-03" db="EMBL/GenBank/DDBJ databases">
        <title>Genomes of endolithic fungi from Antarctica.</title>
        <authorList>
            <person name="Coleine C."/>
            <person name="Masonjones S."/>
            <person name="Stajich J.E."/>
        </authorList>
    </citation>
    <scope>NUCLEOTIDE SEQUENCE [LARGE SCALE GENOMIC DNA]</scope>
    <source>
        <strain evidence="6 7">CCFEE 5187</strain>
    </source>
</reference>
<keyword evidence="3" id="KW-0560">Oxidoreductase</keyword>
<keyword evidence="2" id="KW-0274">FAD</keyword>
<dbReference type="PRINTS" id="PR00420">
    <property type="entry name" value="RNGMNOXGNASE"/>
</dbReference>
<dbReference type="GO" id="GO:0016491">
    <property type="term" value="F:oxidoreductase activity"/>
    <property type="evidence" value="ECO:0007669"/>
    <property type="project" value="UniProtKB-KW"/>
</dbReference>
<evidence type="ECO:0000256" key="4">
    <source>
        <dbReference type="SAM" id="Phobius"/>
    </source>
</evidence>
<sequence length="427" mass="47375">MSASQDSPKQYDIAVVGGGIGGLCLAVGLLRNKVPIQVYEAAPAFAEIGAGVAFGSNATRAMSLIDPAIKSGFDKRATNNGFDEKRKYWFDFRYGEEKGSEDRVGKLIYELESPAGQSSVHRAHFLEELVKLVPDGVAKFGKRLERVDDKGDHVVLHFHDGSTAKHSAVIGCDGIKSRIRQIVLGEQHPAAHAVFTKKYAYRGLIPMDQAARLLGDELARNSQMYLGHHGHVLTFPIENGKTMNVVAFQTRHDGKWEQDAWVVPMKKEDMFKDFEGWGKHVRDILSLMQKPDVWALFDHPSAPTYTKGRICLLGDAAHASTPHQGSGAGMAIEDAYVLSSLLGEISKPEELESVFKAYDTSRRGRTQKLVNTSREAGQLYEFELPGVGDDLEKFRENIKHRMAWIWTADLQGQLNEAKKSLKEKANL</sequence>
<evidence type="ECO:0000259" key="5">
    <source>
        <dbReference type="Pfam" id="PF01494"/>
    </source>
</evidence>
<dbReference type="EMBL" id="NAJN01000342">
    <property type="protein sequence ID" value="TKA74664.1"/>
    <property type="molecule type" value="Genomic_DNA"/>
</dbReference>
<accession>A0A4U0XCZ3</accession>
<dbReference type="InterPro" id="IPR002938">
    <property type="entry name" value="FAD-bd"/>
</dbReference>
<keyword evidence="4" id="KW-0472">Membrane</keyword>
<evidence type="ECO:0000256" key="2">
    <source>
        <dbReference type="ARBA" id="ARBA00022827"/>
    </source>
</evidence>
<feature type="transmembrane region" description="Helical" evidence="4">
    <location>
        <begin position="12"/>
        <end position="30"/>
    </location>
</feature>
<dbReference type="Proteomes" id="UP000308768">
    <property type="component" value="Unassembled WGS sequence"/>
</dbReference>
<dbReference type="GO" id="GO:0071949">
    <property type="term" value="F:FAD binding"/>
    <property type="evidence" value="ECO:0007669"/>
    <property type="project" value="InterPro"/>
</dbReference>